<dbReference type="InterPro" id="IPR036097">
    <property type="entry name" value="HisK_dim/P_sf"/>
</dbReference>
<dbReference type="CDD" id="cd00082">
    <property type="entry name" value="HisKA"/>
    <property type="match status" value="1"/>
</dbReference>
<dbReference type="Pfam" id="PF02518">
    <property type="entry name" value="HATPase_c"/>
    <property type="match status" value="1"/>
</dbReference>
<evidence type="ECO:0000259" key="13">
    <source>
        <dbReference type="PROSITE" id="PS50109"/>
    </source>
</evidence>
<organism evidence="14 15">
    <name type="scientific">Candidatus Cohnella colombiensis</name>
    <dbReference type="NCBI Taxonomy" id="3121368"/>
    <lineage>
        <taxon>Bacteria</taxon>
        <taxon>Bacillati</taxon>
        <taxon>Bacillota</taxon>
        <taxon>Bacilli</taxon>
        <taxon>Bacillales</taxon>
        <taxon>Paenibacillaceae</taxon>
        <taxon>Cohnella</taxon>
    </lineage>
</organism>
<dbReference type="PANTHER" id="PTHR43711:SF26">
    <property type="entry name" value="SENSOR HISTIDINE KINASE RCSC"/>
    <property type="match status" value="1"/>
</dbReference>
<evidence type="ECO:0000313" key="14">
    <source>
        <dbReference type="EMBL" id="WEK53458.1"/>
    </source>
</evidence>
<accession>A0AA95EU14</accession>
<keyword evidence="9" id="KW-0067">ATP-binding</keyword>
<evidence type="ECO:0000256" key="3">
    <source>
        <dbReference type="ARBA" id="ARBA00012438"/>
    </source>
</evidence>
<gene>
    <name evidence="14" type="ORF">P0Y55_12810</name>
</gene>
<keyword evidence="11" id="KW-0902">Two-component regulatory system</keyword>
<dbReference type="GO" id="GO:0000155">
    <property type="term" value="F:phosphorelay sensor kinase activity"/>
    <property type="evidence" value="ECO:0007669"/>
    <property type="project" value="InterPro"/>
</dbReference>
<evidence type="ECO:0000256" key="8">
    <source>
        <dbReference type="ARBA" id="ARBA00022777"/>
    </source>
</evidence>
<keyword evidence="15" id="KW-1185">Reference proteome</keyword>
<dbReference type="InterPro" id="IPR003661">
    <property type="entry name" value="HisK_dim/P_dom"/>
</dbReference>
<dbReference type="Pfam" id="PF00512">
    <property type="entry name" value="HisKA"/>
    <property type="match status" value="1"/>
</dbReference>
<keyword evidence="5" id="KW-0808">Transferase</keyword>
<dbReference type="PROSITE" id="PS50109">
    <property type="entry name" value="HIS_KIN"/>
    <property type="match status" value="1"/>
</dbReference>
<protein>
    <recommendedName>
        <fullName evidence="3">histidine kinase</fullName>
        <ecNumber evidence="3">2.7.13.3</ecNumber>
    </recommendedName>
</protein>
<evidence type="ECO:0000256" key="2">
    <source>
        <dbReference type="ARBA" id="ARBA00004370"/>
    </source>
</evidence>
<dbReference type="Gene3D" id="1.10.287.130">
    <property type="match status" value="1"/>
</dbReference>
<dbReference type="GO" id="GO:0016020">
    <property type="term" value="C:membrane"/>
    <property type="evidence" value="ECO:0007669"/>
    <property type="project" value="UniProtKB-SubCell"/>
</dbReference>
<dbReference type="EMBL" id="CP119317">
    <property type="protein sequence ID" value="WEK53458.1"/>
    <property type="molecule type" value="Genomic_DNA"/>
</dbReference>
<keyword evidence="10" id="KW-1133">Transmembrane helix</keyword>
<dbReference type="AlphaFoldDB" id="A0AA95EU14"/>
<dbReference type="InterPro" id="IPR003594">
    <property type="entry name" value="HATPase_dom"/>
</dbReference>
<dbReference type="SUPFAM" id="SSF55874">
    <property type="entry name" value="ATPase domain of HSP90 chaperone/DNA topoisomerase II/histidine kinase"/>
    <property type="match status" value="1"/>
</dbReference>
<evidence type="ECO:0000256" key="5">
    <source>
        <dbReference type="ARBA" id="ARBA00022679"/>
    </source>
</evidence>
<name>A0AA95EU14_9BACL</name>
<dbReference type="Proteomes" id="UP001178662">
    <property type="component" value="Chromosome"/>
</dbReference>
<evidence type="ECO:0000256" key="1">
    <source>
        <dbReference type="ARBA" id="ARBA00000085"/>
    </source>
</evidence>
<keyword evidence="12" id="KW-0472">Membrane</keyword>
<dbReference type="EC" id="2.7.13.3" evidence="3"/>
<evidence type="ECO:0000256" key="10">
    <source>
        <dbReference type="ARBA" id="ARBA00022989"/>
    </source>
</evidence>
<proteinExistence type="predicted"/>
<dbReference type="InterPro" id="IPR005467">
    <property type="entry name" value="His_kinase_dom"/>
</dbReference>
<dbReference type="PRINTS" id="PR00344">
    <property type="entry name" value="BCTRLSENSOR"/>
</dbReference>
<dbReference type="FunFam" id="3.30.565.10:FF:000013">
    <property type="entry name" value="Two-component sensor histidine kinase"/>
    <property type="match status" value="1"/>
</dbReference>
<reference evidence="14" key="1">
    <citation type="submission" date="2023-03" db="EMBL/GenBank/DDBJ databases">
        <title>Andean soil-derived lignocellulolytic bacterial consortium as a source of novel taxa and putative plastic-active enzymes.</title>
        <authorList>
            <person name="Diaz-Garcia L."/>
            <person name="Chuvochina M."/>
            <person name="Feuerriegel G."/>
            <person name="Bunk B."/>
            <person name="Sproer C."/>
            <person name="Streit W.R."/>
            <person name="Rodriguez L.M."/>
            <person name="Overmann J."/>
            <person name="Jimenez D.J."/>
        </authorList>
    </citation>
    <scope>NUCLEOTIDE SEQUENCE</scope>
    <source>
        <strain evidence="14">MAG 2441</strain>
    </source>
</reference>
<comment type="subcellular location">
    <subcellularLocation>
        <location evidence="2">Membrane</location>
    </subcellularLocation>
</comment>
<keyword evidence="8 14" id="KW-0418">Kinase</keyword>
<dbReference type="GO" id="GO:0005524">
    <property type="term" value="F:ATP binding"/>
    <property type="evidence" value="ECO:0007669"/>
    <property type="project" value="UniProtKB-KW"/>
</dbReference>
<evidence type="ECO:0000313" key="15">
    <source>
        <dbReference type="Proteomes" id="UP001178662"/>
    </source>
</evidence>
<keyword evidence="7" id="KW-0547">Nucleotide-binding</keyword>
<dbReference type="PANTHER" id="PTHR43711">
    <property type="entry name" value="TWO-COMPONENT HISTIDINE KINASE"/>
    <property type="match status" value="1"/>
</dbReference>
<evidence type="ECO:0000256" key="9">
    <source>
        <dbReference type="ARBA" id="ARBA00022840"/>
    </source>
</evidence>
<comment type="catalytic activity">
    <reaction evidence="1">
        <text>ATP + protein L-histidine = ADP + protein N-phospho-L-histidine.</text>
        <dbReference type="EC" id="2.7.13.3"/>
    </reaction>
</comment>
<dbReference type="SMART" id="SM00387">
    <property type="entry name" value="HATPase_c"/>
    <property type="match status" value="1"/>
</dbReference>
<dbReference type="SMART" id="SM00388">
    <property type="entry name" value="HisKA"/>
    <property type="match status" value="1"/>
</dbReference>
<keyword evidence="4" id="KW-0597">Phosphoprotein</keyword>
<evidence type="ECO:0000256" key="12">
    <source>
        <dbReference type="ARBA" id="ARBA00023136"/>
    </source>
</evidence>
<dbReference type="InterPro" id="IPR050736">
    <property type="entry name" value="Sensor_HK_Regulatory"/>
</dbReference>
<evidence type="ECO:0000256" key="7">
    <source>
        <dbReference type="ARBA" id="ARBA00022741"/>
    </source>
</evidence>
<feature type="domain" description="Histidine kinase" evidence="13">
    <location>
        <begin position="92"/>
        <end position="310"/>
    </location>
</feature>
<dbReference type="Gene3D" id="3.30.565.10">
    <property type="entry name" value="Histidine kinase-like ATPase, C-terminal domain"/>
    <property type="match status" value="1"/>
</dbReference>
<sequence length="311" mass="35859">MIYLLLSIIVLLLAVLYWQFRLNRARNEQLQEIHMKLDRILSNETSEKLLLFTEDKQLIELLIDINHVLESNQKILAERSRTELSLRRMLSNISHDLKTPLTVVLGYLETINLDPSLGTEERTELLNKVHLKATEVIELINQFFDLAKLESGDQPLPLSRIHMNEACSRNILAFYDVLTAKGFEVEIQIPEEPIYSHANESALDRILNNLLANAIQYGAAGNVVGLTLRQDEDHTYVDIWDKGKGINELYQSQVFERLYTLEDSRNRTYQGSGLGLTITKRLAQQMGGDIQLYSKPFEKTIFTLQLKRIQY</sequence>
<keyword evidence="6" id="KW-0812">Transmembrane</keyword>
<evidence type="ECO:0000256" key="11">
    <source>
        <dbReference type="ARBA" id="ARBA00023012"/>
    </source>
</evidence>
<dbReference type="InterPro" id="IPR004358">
    <property type="entry name" value="Sig_transdc_His_kin-like_C"/>
</dbReference>
<dbReference type="SUPFAM" id="SSF47384">
    <property type="entry name" value="Homodimeric domain of signal transducing histidine kinase"/>
    <property type="match status" value="1"/>
</dbReference>
<evidence type="ECO:0000256" key="6">
    <source>
        <dbReference type="ARBA" id="ARBA00022692"/>
    </source>
</evidence>
<dbReference type="InterPro" id="IPR036890">
    <property type="entry name" value="HATPase_C_sf"/>
</dbReference>
<evidence type="ECO:0000256" key="4">
    <source>
        <dbReference type="ARBA" id="ARBA00022553"/>
    </source>
</evidence>